<comment type="caution">
    <text evidence="2">The sequence shown here is derived from an EMBL/GenBank/DDBJ whole genome shotgun (WGS) entry which is preliminary data.</text>
</comment>
<accession>A0AAE3XTK6</accession>
<gene>
    <name evidence="2" type="ORF">HNQ88_004708</name>
</gene>
<dbReference type="EMBL" id="JAVDQD010000009">
    <property type="protein sequence ID" value="MDR6241621.1"/>
    <property type="molecule type" value="Genomic_DNA"/>
</dbReference>
<dbReference type="AlphaFoldDB" id="A0AAE3XTK6"/>
<dbReference type="Proteomes" id="UP001185092">
    <property type="component" value="Unassembled WGS sequence"/>
</dbReference>
<organism evidence="2 3">
    <name type="scientific">Aureibacter tunicatorum</name>
    <dbReference type="NCBI Taxonomy" id="866807"/>
    <lineage>
        <taxon>Bacteria</taxon>
        <taxon>Pseudomonadati</taxon>
        <taxon>Bacteroidota</taxon>
        <taxon>Cytophagia</taxon>
        <taxon>Cytophagales</taxon>
        <taxon>Persicobacteraceae</taxon>
        <taxon>Aureibacter</taxon>
    </lineage>
</organism>
<reference evidence="2" key="1">
    <citation type="submission" date="2023-07" db="EMBL/GenBank/DDBJ databases">
        <title>Genomic Encyclopedia of Type Strains, Phase IV (KMG-IV): sequencing the most valuable type-strain genomes for metagenomic binning, comparative biology and taxonomic classification.</title>
        <authorList>
            <person name="Goeker M."/>
        </authorList>
    </citation>
    <scope>NUCLEOTIDE SEQUENCE</scope>
    <source>
        <strain evidence="2">DSM 26174</strain>
    </source>
</reference>
<keyword evidence="1" id="KW-1133">Transmembrane helix</keyword>
<proteinExistence type="predicted"/>
<dbReference type="RefSeq" id="WP_309942553.1">
    <property type="nucleotide sequence ID" value="NZ_AP025307.1"/>
</dbReference>
<protein>
    <recommendedName>
        <fullName evidence="4">DUF3592 domain-containing protein</fullName>
    </recommendedName>
</protein>
<evidence type="ECO:0008006" key="4">
    <source>
        <dbReference type="Google" id="ProtNLM"/>
    </source>
</evidence>
<keyword evidence="1" id="KW-0812">Transmembrane</keyword>
<name>A0AAE3XTK6_9BACT</name>
<keyword evidence="1" id="KW-0472">Membrane</keyword>
<feature type="transmembrane region" description="Helical" evidence="1">
    <location>
        <begin position="12"/>
        <end position="31"/>
    </location>
</feature>
<evidence type="ECO:0000256" key="1">
    <source>
        <dbReference type="SAM" id="Phobius"/>
    </source>
</evidence>
<sequence>MEKIKKILHSKIGPIIGGVFVFLIVILFGFLQTYFFQKNIKFTVGEVTRIWEGNKGRDYFSYKYIYKGRYYNQRMTAKCSEGIILGQRYVVAFDSENPKKSVLICDENTTSTLGQTMTSTFKPTFWSASWSRNCCNQR</sequence>
<evidence type="ECO:0000313" key="2">
    <source>
        <dbReference type="EMBL" id="MDR6241621.1"/>
    </source>
</evidence>
<keyword evidence="3" id="KW-1185">Reference proteome</keyword>
<evidence type="ECO:0000313" key="3">
    <source>
        <dbReference type="Proteomes" id="UP001185092"/>
    </source>
</evidence>